<dbReference type="InterPro" id="IPR036425">
    <property type="entry name" value="MoaB/Mog-like_dom_sf"/>
</dbReference>
<dbReference type="Gene3D" id="2.170.190.11">
    <property type="entry name" value="Molybdopterin biosynthesis moea protein, domain 3"/>
    <property type="match status" value="1"/>
</dbReference>
<dbReference type="GO" id="GO:0005524">
    <property type="term" value="F:ATP binding"/>
    <property type="evidence" value="ECO:0007669"/>
    <property type="project" value="UniProtKB-UniRule"/>
</dbReference>
<dbReference type="NCBIfam" id="TIGR00177">
    <property type="entry name" value="molyb_syn"/>
    <property type="match status" value="1"/>
</dbReference>
<dbReference type="CDD" id="cd00887">
    <property type="entry name" value="MoeA"/>
    <property type="match status" value="1"/>
</dbReference>
<gene>
    <name evidence="6" type="ORF">X798_04080</name>
</gene>
<dbReference type="GO" id="GO:0097112">
    <property type="term" value="P:gamma-aminobutyric acid receptor clustering"/>
    <property type="evidence" value="ECO:0007669"/>
    <property type="project" value="TreeGrafter"/>
</dbReference>
<dbReference type="SUPFAM" id="SSF63882">
    <property type="entry name" value="MoeA N-terminal region -like"/>
    <property type="match status" value="1"/>
</dbReference>
<dbReference type="GO" id="GO:0061598">
    <property type="term" value="F:molybdopterin adenylyltransferase activity"/>
    <property type="evidence" value="ECO:0007669"/>
    <property type="project" value="UniProtKB-UniRule"/>
</dbReference>
<sequence>MEETQYYKIASGINNSNKRVSIGSMSTSLSAIVYRSRQSVWPAVSVKEAMDMMEEHAFPMNRTHTVLTSDVKTGDVLAENVIALRALPEVRTSVKDGYAVIGIRKVVSGTTAGVLASDILRPGTICRVNTGSMIPDGADAVVQVENTRIVEHNNFEEIAVEILDEPEIGQDIRQIGSDIKLGEILLFKGCVLSAAEIGILAASEKHFVKIFRKPKVAVISTGHEIVDSKSNNCALGSVRDTNRPQLIALLKENNFKYVDIGILPDEKEKIEEGLKAALTLADVVVCSGGVSMGEKDYLKDVLQKQLNFTIKFGRVMIKPGLPTTFGHGKWNNTEKLIFALPGNPVSTWVTSQLFVLPMLKKMAGWQHYQHTVISVRLSETIKLDRRPEYRRACLLPDPENLPRAICLEKEQMSSRLLSVRGANLLLKLPSCTDTKSTLQKDEVVDAVKFKKKDQMHSQKIKLKYSRTNVHLEWMISSTGNRKEWPRMAKRYVHMKQFRTIRDCRHYIKSREIIRLMMIRPSIHRLLIASLKASSLIVNSYAFINKFRHMKSREALDLHNRQTCFEVIITSFLLPKYIPECKAKSLTITIDTKISTFKINRKEKILEIKNKIPQISQEIISNKKMLFHSGHKFPVKH</sequence>
<keyword evidence="4" id="KW-0500">Molybdenum</keyword>
<comment type="similarity">
    <text evidence="4">Belongs to the MoeA family.</text>
</comment>
<evidence type="ECO:0000256" key="2">
    <source>
        <dbReference type="ARBA" id="ARBA00008339"/>
    </source>
</evidence>
<dbReference type="InterPro" id="IPR008284">
    <property type="entry name" value="MoCF_biosynth_CS"/>
</dbReference>
<dbReference type="PANTHER" id="PTHR10192">
    <property type="entry name" value="MOLYBDOPTERIN BIOSYNTHESIS PROTEIN"/>
    <property type="match status" value="1"/>
</dbReference>
<protein>
    <submittedName>
        <fullName evidence="6">Molybdenum cofactor synthesis domain protein</fullName>
    </submittedName>
</protein>
<dbReference type="GO" id="GO:0099634">
    <property type="term" value="C:postsynaptic specialization membrane"/>
    <property type="evidence" value="ECO:0007669"/>
    <property type="project" value="GOC"/>
</dbReference>
<comment type="catalytic activity">
    <reaction evidence="4">
        <text>adenylyl-molybdopterin + molybdate = Mo-molybdopterin + AMP + H(+)</text>
        <dbReference type="Rhea" id="RHEA:35047"/>
        <dbReference type="ChEBI" id="CHEBI:15378"/>
        <dbReference type="ChEBI" id="CHEBI:36264"/>
        <dbReference type="ChEBI" id="CHEBI:62727"/>
        <dbReference type="ChEBI" id="CHEBI:71302"/>
        <dbReference type="ChEBI" id="CHEBI:456215"/>
    </reaction>
</comment>
<dbReference type="InterPro" id="IPR001453">
    <property type="entry name" value="MoaB/Mog_dom"/>
</dbReference>
<dbReference type="SUPFAM" id="SSF63867">
    <property type="entry name" value="MoeA C-terminal domain-like"/>
    <property type="match status" value="1"/>
</dbReference>
<comment type="function">
    <text evidence="4">Catalyzes two steps in the biosynthesis of the molybdenum cofactor. In the first step, molybdopterin is adenylated. Subsequently, molybdate is inserted into adenylated molybdopterin and AMP is released.</text>
</comment>
<dbReference type="GO" id="GO:0061599">
    <property type="term" value="F:molybdopterin molybdotransferase activity"/>
    <property type="evidence" value="ECO:0007669"/>
    <property type="project" value="UniProtKB-UniRule"/>
</dbReference>
<evidence type="ECO:0000313" key="7">
    <source>
        <dbReference type="Proteomes" id="UP000242913"/>
    </source>
</evidence>
<dbReference type="UniPathway" id="UPA00344"/>
<keyword evidence="4" id="KW-0808">Transferase</keyword>
<dbReference type="GO" id="GO:0030425">
    <property type="term" value="C:dendrite"/>
    <property type="evidence" value="ECO:0007669"/>
    <property type="project" value="TreeGrafter"/>
</dbReference>
<feature type="domain" description="MoaB/Mog" evidence="5">
    <location>
        <begin position="217"/>
        <end position="361"/>
    </location>
</feature>
<comment type="similarity">
    <text evidence="2">In the C-terminal section; belongs to the MoeA family.</text>
</comment>
<comment type="cofactor">
    <cofactor evidence="4">
        <name>Mg(2+)</name>
        <dbReference type="ChEBI" id="CHEBI:18420"/>
    </cofactor>
</comment>
<keyword evidence="4" id="KW-0460">Magnesium</keyword>
<dbReference type="Proteomes" id="UP000242913">
    <property type="component" value="Unassembled WGS sequence"/>
</dbReference>
<comment type="catalytic activity">
    <reaction evidence="4">
        <text>molybdopterin + ATP + H(+) = adenylyl-molybdopterin + diphosphate</text>
        <dbReference type="Rhea" id="RHEA:31331"/>
        <dbReference type="ChEBI" id="CHEBI:15378"/>
        <dbReference type="ChEBI" id="CHEBI:30616"/>
        <dbReference type="ChEBI" id="CHEBI:33019"/>
        <dbReference type="ChEBI" id="CHEBI:58698"/>
        <dbReference type="ChEBI" id="CHEBI:62727"/>
    </reaction>
</comment>
<dbReference type="InterPro" id="IPR038987">
    <property type="entry name" value="MoeA-like"/>
</dbReference>
<dbReference type="GO" id="GO:0005829">
    <property type="term" value="C:cytosol"/>
    <property type="evidence" value="ECO:0007669"/>
    <property type="project" value="TreeGrafter"/>
</dbReference>
<dbReference type="InterPro" id="IPR005110">
    <property type="entry name" value="MoeA_linker/N"/>
</dbReference>
<accession>A0A238BW92</accession>
<dbReference type="FunFam" id="3.40.980.10:FF:000001">
    <property type="entry name" value="Molybdopterin molybdenumtransferase"/>
    <property type="match status" value="1"/>
</dbReference>
<keyword evidence="3 4" id="KW-0501">Molybdenum cofactor biosynthesis</keyword>
<dbReference type="InterPro" id="IPR036688">
    <property type="entry name" value="MoeA_C_domain_IV_sf"/>
</dbReference>
<evidence type="ECO:0000259" key="5">
    <source>
        <dbReference type="SMART" id="SM00852"/>
    </source>
</evidence>
<dbReference type="GO" id="GO:0046872">
    <property type="term" value="F:metal ion binding"/>
    <property type="evidence" value="ECO:0007669"/>
    <property type="project" value="UniProtKB-UniRule"/>
</dbReference>
<dbReference type="Pfam" id="PF00994">
    <property type="entry name" value="MoCF_biosynth"/>
    <property type="match status" value="1"/>
</dbReference>
<proteinExistence type="inferred from homology"/>
<comment type="pathway">
    <text evidence="4">Cofactor biosynthesis; molybdopterin biosynthesis.</text>
</comment>
<keyword evidence="4" id="KW-0479">Metal-binding</keyword>
<keyword evidence="7" id="KW-1185">Reference proteome</keyword>
<dbReference type="GO" id="GO:0006777">
    <property type="term" value="P:Mo-molybdopterin cofactor biosynthetic process"/>
    <property type="evidence" value="ECO:0007669"/>
    <property type="project" value="UniProtKB-UniRule"/>
</dbReference>
<evidence type="ECO:0000256" key="1">
    <source>
        <dbReference type="ARBA" id="ARBA00007589"/>
    </source>
</evidence>
<dbReference type="PANTHER" id="PTHR10192:SF5">
    <property type="entry name" value="GEPHYRIN"/>
    <property type="match status" value="1"/>
</dbReference>
<evidence type="ECO:0000313" key="6">
    <source>
        <dbReference type="EMBL" id="OZC08848.1"/>
    </source>
</evidence>
<name>A0A238BW92_9BILA</name>
<dbReference type="PROSITE" id="PS01079">
    <property type="entry name" value="MOCF_BIOSYNTHESIS_2"/>
    <property type="match status" value="1"/>
</dbReference>
<dbReference type="SUPFAM" id="SSF53218">
    <property type="entry name" value="Molybdenum cofactor biosynthesis proteins"/>
    <property type="match status" value="1"/>
</dbReference>
<reference evidence="6 7" key="1">
    <citation type="submission" date="2015-12" db="EMBL/GenBank/DDBJ databases">
        <title>Draft genome of the nematode, Onchocerca flexuosa.</title>
        <authorList>
            <person name="Mitreva M."/>
        </authorList>
    </citation>
    <scope>NUCLEOTIDE SEQUENCE [LARGE SCALE GENOMIC DNA]</scope>
    <source>
        <strain evidence="6">Red Deer</strain>
    </source>
</reference>
<dbReference type="EMBL" id="KZ270001">
    <property type="protein sequence ID" value="OZC08848.1"/>
    <property type="molecule type" value="Genomic_DNA"/>
</dbReference>
<evidence type="ECO:0000256" key="3">
    <source>
        <dbReference type="ARBA" id="ARBA00023150"/>
    </source>
</evidence>
<dbReference type="Pfam" id="PF03453">
    <property type="entry name" value="MoeA_N"/>
    <property type="match status" value="1"/>
</dbReference>
<dbReference type="GO" id="GO:0098970">
    <property type="term" value="P:postsynaptic neurotransmitter receptor diffusion trapping"/>
    <property type="evidence" value="ECO:0007669"/>
    <property type="project" value="TreeGrafter"/>
</dbReference>
<evidence type="ECO:0000256" key="4">
    <source>
        <dbReference type="RuleBase" id="RU365090"/>
    </source>
</evidence>
<comment type="similarity">
    <text evidence="1">In the N-terminal section; belongs to the MoaB/Mog family.</text>
</comment>
<dbReference type="GO" id="GO:0007529">
    <property type="term" value="P:establishment of synaptic specificity at neuromuscular junction"/>
    <property type="evidence" value="ECO:0007669"/>
    <property type="project" value="TreeGrafter"/>
</dbReference>
<dbReference type="SMART" id="SM00852">
    <property type="entry name" value="MoCF_biosynth"/>
    <property type="match status" value="1"/>
</dbReference>
<dbReference type="GO" id="GO:0072579">
    <property type="term" value="P:glycine receptor clustering"/>
    <property type="evidence" value="ECO:0007669"/>
    <property type="project" value="TreeGrafter"/>
</dbReference>
<organism evidence="6 7">
    <name type="scientific">Onchocerca flexuosa</name>
    <dbReference type="NCBI Taxonomy" id="387005"/>
    <lineage>
        <taxon>Eukaryota</taxon>
        <taxon>Metazoa</taxon>
        <taxon>Ecdysozoa</taxon>
        <taxon>Nematoda</taxon>
        <taxon>Chromadorea</taxon>
        <taxon>Rhabditida</taxon>
        <taxon>Spirurina</taxon>
        <taxon>Spiruromorpha</taxon>
        <taxon>Filarioidea</taxon>
        <taxon>Onchocercidae</taxon>
        <taxon>Onchocerca</taxon>
    </lineage>
</organism>
<dbReference type="Gene3D" id="3.40.980.10">
    <property type="entry name" value="MoaB/Mog-like domain"/>
    <property type="match status" value="1"/>
</dbReference>
<dbReference type="InterPro" id="IPR036135">
    <property type="entry name" value="MoeA_linker/N_sf"/>
</dbReference>
<dbReference type="OrthoDB" id="4349954at2759"/>
<dbReference type="Gene3D" id="3.90.105.10">
    <property type="entry name" value="Molybdopterin biosynthesis moea protein, domain 2"/>
    <property type="match status" value="1"/>
</dbReference>
<dbReference type="AlphaFoldDB" id="A0A238BW92"/>
<dbReference type="Gene3D" id="2.40.340.10">
    <property type="entry name" value="MoeA, C-terminal, domain IV"/>
    <property type="match status" value="1"/>
</dbReference>